<keyword evidence="1" id="KW-1133">Transmembrane helix</keyword>
<reference evidence="2 3" key="1">
    <citation type="journal article" date="2023" name="Life. Sci Alliance">
        <title>Evolutionary insights into 3D genome organization and epigenetic landscape of Vigna mungo.</title>
        <authorList>
            <person name="Junaid A."/>
            <person name="Singh B."/>
            <person name="Bhatia S."/>
        </authorList>
    </citation>
    <scope>NUCLEOTIDE SEQUENCE [LARGE SCALE GENOMIC DNA]</scope>
    <source>
        <strain evidence="2">Urdbean</strain>
    </source>
</reference>
<keyword evidence="3" id="KW-1185">Reference proteome</keyword>
<evidence type="ECO:0000256" key="1">
    <source>
        <dbReference type="SAM" id="Phobius"/>
    </source>
</evidence>
<proteinExistence type="predicted"/>
<protein>
    <submittedName>
        <fullName evidence="2">Uncharacterized protein</fullName>
    </submittedName>
</protein>
<keyword evidence="1" id="KW-0472">Membrane</keyword>
<keyword evidence="1" id="KW-0812">Transmembrane</keyword>
<accession>A0AAQ3RUE5</accession>
<gene>
    <name evidence="2" type="ORF">V8G54_018057</name>
</gene>
<dbReference type="AlphaFoldDB" id="A0AAQ3RUE5"/>
<sequence length="119" mass="13489">MTRFALVSLLQWSHESSLPVSMTMETFCGGVPTVMEIVRLTLWLNRSLLGGLGRYPDGITCDFSGKVRVLASHLVKDVPRIRRMARLKHGVKTVWLVHVILGLIIVMGFVWVFRKDLLN</sequence>
<feature type="transmembrane region" description="Helical" evidence="1">
    <location>
        <begin position="93"/>
        <end position="113"/>
    </location>
</feature>
<evidence type="ECO:0000313" key="2">
    <source>
        <dbReference type="EMBL" id="WVZ04711.1"/>
    </source>
</evidence>
<dbReference type="EMBL" id="CP144695">
    <property type="protein sequence ID" value="WVZ04711.1"/>
    <property type="molecule type" value="Genomic_DNA"/>
</dbReference>
<evidence type="ECO:0000313" key="3">
    <source>
        <dbReference type="Proteomes" id="UP001374535"/>
    </source>
</evidence>
<dbReference type="Proteomes" id="UP001374535">
    <property type="component" value="Chromosome 6"/>
</dbReference>
<organism evidence="2 3">
    <name type="scientific">Vigna mungo</name>
    <name type="common">Black gram</name>
    <name type="synonym">Phaseolus mungo</name>
    <dbReference type="NCBI Taxonomy" id="3915"/>
    <lineage>
        <taxon>Eukaryota</taxon>
        <taxon>Viridiplantae</taxon>
        <taxon>Streptophyta</taxon>
        <taxon>Embryophyta</taxon>
        <taxon>Tracheophyta</taxon>
        <taxon>Spermatophyta</taxon>
        <taxon>Magnoliopsida</taxon>
        <taxon>eudicotyledons</taxon>
        <taxon>Gunneridae</taxon>
        <taxon>Pentapetalae</taxon>
        <taxon>rosids</taxon>
        <taxon>fabids</taxon>
        <taxon>Fabales</taxon>
        <taxon>Fabaceae</taxon>
        <taxon>Papilionoideae</taxon>
        <taxon>50 kb inversion clade</taxon>
        <taxon>NPAAA clade</taxon>
        <taxon>indigoferoid/millettioid clade</taxon>
        <taxon>Phaseoleae</taxon>
        <taxon>Vigna</taxon>
    </lineage>
</organism>
<name>A0AAQ3RUE5_VIGMU</name>